<dbReference type="AlphaFoldDB" id="A0A7W7Z9X5"/>
<accession>A0A7W7Z9X5</accession>
<feature type="transmembrane region" description="Helical" evidence="1">
    <location>
        <begin position="384"/>
        <end position="405"/>
    </location>
</feature>
<evidence type="ECO:0000256" key="1">
    <source>
        <dbReference type="SAM" id="Phobius"/>
    </source>
</evidence>
<evidence type="ECO:0000313" key="3">
    <source>
        <dbReference type="Proteomes" id="UP000540989"/>
    </source>
</evidence>
<dbReference type="Proteomes" id="UP000540989">
    <property type="component" value="Unassembled WGS sequence"/>
</dbReference>
<feature type="transmembrane region" description="Helical" evidence="1">
    <location>
        <begin position="254"/>
        <end position="283"/>
    </location>
</feature>
<feature type="transmembrane region" description="Helical" evidence="1">
    <location>
        <begin position="102"/>
        <end position="121"/>
    </location>
</feature>
<feature type="transmembrane region" description="Helical" evidence="1">
    <location>
        <begin position="349"/>
        <end position="372"/>
    </location>
</feature>
<dbReference type="EMBL" id="JACHIP010000001">
    <property type="protein sequence ID" value="MBB5055980.1"/>
    <property type="molecule type" value="Genomic_DNA"/>
</dbReference>
<organism evidence="2 3">
    <name type="scientific">Granulicella aggregans</name>
    <dbReference type="NCBI Taxonomy" id="474949"/>
    <lineage>
        <taxon>Bacteria</taxon>
        <taxon>Pseudomonadati</taxon>
        <taxon>Acidobacteriota</taxon>
        <taxon>Terriglobia</taxon>
        <taxon>Terriglobales</taxon>
        <taxon>Acidobacteriaceae</taxon>
        <taxon>Granulicella</taxon>
    </lineage>
</organism>
<feature type="transmembrane region" description="Helical" evidence="1">
    <location>
        <begin position="33"/>
        <end position="56"/>
    </location>
</feature>
<gene>
    <name evidence="2" type="ORF">HDF16_000649</name>
</gene>
<feature type="transmembrane region" description="Helical" evidence="1">
    <location>
        <begin position="295"/>
        <end position="315"/>
    </location>
</feature>
<name>A0A7W7Z9X5_9BACT</name>
<evidence type="ECO:0000313" key="2">
    <source>
        <dbReference type="EMBL" id="MBB5055980.1"/>
    </source>
</evidence>
<feature type="transmembrane region" description="Helical" evidence="1">
    <location>
        <begin position="411"/>
        <end position="427"/>
    </location>
</feature>
<keyword evidence="1" id="KW-0812">Transmembrane</keyword>
<evidence type="ECO:0008006" key="4">
    <source>
        <dbReference type="Google" id="ProtNLM"/>
    </source>
</evidence>
<dbReference type="RefSeq" id="WP_184213694.1">
    <property type="nucleotide sequence ID" value="NZ_JACHIP010000001.1"/>
</dbReference>
<sequence length="625" mass="68813">MYYLILCLWALCLSVAWIGTGWQIMRLLDFAEIAWPISGLVGLSTFIFVGGFLNLAGLVNRPSLIAMVVLGDILFLATLPSYRVRMSEFWVSFRQQPWYVRGLAVVCIGALIASAVGTLTYSRFSRFDDLSSYLTSPGKLIQLGSLPYDPFSERRVQSGLGANFFLQAFMLVAGDLRSIWFIDAGAGLALFAGCMYEAGRKLGNTVTVSLGLAWLVLIMPLSHLNLTMTTLPAAIFTALFLLETADKTAAASRSVLLGLLAAAVTLLKSTYLPMALLLLFCLHLMRLRERSWVRVAREALLSAFSFLAVLIPWMLDLKRKEGTLLFPLLGKGFEIAAYGPVPHRISPGIYPAVAGLTFLITFAVVAASHWITTRGLPYADKVSMLIFAGGFVVLPISIATAGSALSRYTRPFLLPFALILLASIARIPGMGRSIMARRLTLSACAAMLILGPMAFGRDDKNFMFFKYMFKQRETALAWDGSFYGLTGDVLRRERDRQLKLQSTIPPGQAVYASLLPTFAMDFRRNNIYVADFPGMSSLPPGMPTRGAPAALRSYLLSKSVRYIAYSRKLTAETDEVLNGPPPKRGDTWPQMELLNSADVDRQILALSETSRVIYDDGDEQVIDLL</sequence>
<keyword evidence="1" id="KW-0472">Membrane</keyword>
<reference evidence="2 3" key="1">
    <citation type="submission" date="2020-08" db="EMBL/GenBank/DDBJ databases">
        <title>Genomic Encyclopedia of Type Strains, Phase IV (KMG-V): Genome sequencing to study the core and pangenomes of soil and plant-associated prokaryotes.</title>
        <authorList>
            <person name="Whitman W."/>
        </authorList>
    </citation>
    <scope>NUCLEOTIDE SEQUENCE [LARGE SCALE GENOMIC DNA]</scope>
    <source>
        <strain evidence="2 3">M8UP14</strain>
    </source>
</reference>
<feature type="transmembrane region" description="Helical" evidence="1">
    <location>
        <begin position="211"/>
        <end position="242"/>
    </location>
</feature>
<comment type="caution">
    <text evidence="2">The sequence shown here is derived from an EMBL/GenBank/DDBJ whole genome shotgun (WGS) entry which is preliminary data.</text>
</comment>
<feature type="transmembrane region" description="Helical" evidence="1">
    <location>
        <begin position="439"/>
        <end position="456"/>
    </location>
</feature>
<feature type="transmembrane region" description="Helical" evidence="1">
    <location>
        <begin position="63"/>
        <end position="82"/>
    </location>
</feature>
<keyword evidence="1" id="KW-1133">Transmembrane helix</keyword>
<keyword evidence="3" id="KW-1185">Reference proteome</keyword>
<protein>
    <recommendedName>
        <fullName evidence="4">Dolichyl-phosphate-mannose-protein mannosyltransferase</fullName>
    </recommendedName>
</protein>
<proteinExistence type="predicted"/>